<evidence type="ECO:0000313" key="2">
    <source>
        <dbReference type="Proteomes" id="UP000530060"/>
    </source>
</evidence>
<proteinExistence type="predicted"/>
<comment type="caution">
    <text evidence="1">The sequence shown here is derived from an EMBL/GenBank/DDBJ whole genome shotgun (WGS) entry which is preliminary data.</text>
</comment>
<accession>A0A6V6Z2M9</accession>
<dbReference type="Proteomes" id="UP000530060">
    <property type="component" value="Unassembled WGS sequence"/>
</dbReference>
<dbReference type="AlphaFoldDB" id="A0A6V6Z2M9"/>
<sequence>MMVLIMSTVKTFLLKVSNAFFKRFHSLDIRVIILKGKDK</sequence>
<evidence type="ECO:0000313" key="1">
    <source>
        <dbReference type="EMBL" id="CAD0005192.1"/>
    </source>
</evidence>
<name>A0A6V6Z2M9_9FLAO</name>
<keyword evidence="2" id="KW-1185">Reference proteome</keyword>
<reference evidence="1 2" key="1">
    <citation type="submission" date="2020-06" db="EMBL/GenBank/DDBJ databases">
        <authorList>
            <person name="Criscuolo A."/>
        </authorList>
    </citation>
    <scope>NUCLEOTIDE SEQUENCE [LARGE SCALE GENOMIC DNA]</scope>
    <source>
        <strain evidence="2">CIP 111411</strain>
    </source>
</reference>
<protein>
    <submittedName>
        <fullName evidence="1">Uncharacterized protein</fullName>
    </submittedName>
</protein>
<dbReference type="EMBL" id="CAIJDP010000070">
    <property type="protein sequence ID" value="CAD0005192.1"/>
    <property type="molecule type" value="Genomic_DNA"/>
</dbReference>
<gene>
    <name evidence="1" type="ORF">FLAT13_02629</name>
</gene>
<organism evidence="1 2">
    <name type="scientific">Flavobacterium salmonis</name>
    <dbReference type="NCBI Taxonomy" id="2654844"/>
    <lineage>
        <taxon>Bacteria</taxon>
        <taxon>Pseudomonadati</taxon>
        <taxon>Bacteroidota</taxon>
        <taxon>Flavobacteriia</taxon>
        <taxon>Flavobacteriales</taxon>
        <taxon>Flavobacteriaceae</taxon>
        <taxon>Flavobacterium</taxon>
    </lineage>
</organism>